<dbReference type="PANTHER" id="PTHR30570:SF1">
    <property type="entry name" value="PHOSPHATE-BINDING PROTEIN PSTS"/>
    <property type="match status" value="1"/>
</dbReference>
<comment type="subunit">
    <text evidence="4 10">The complex is composed of two ATP-binding proteins (PstB), two transmembrane proteins (PstC and PstA) and a solute-binding protein (PstS).</text>
</comment>
<evidence type="ECO:0000256" key="3">
    <source>
        <dbReference type="ARBA" id="ARBA00008725"/>
    </source>
</evidence>
<evidence type="ECO:0000256" key="9">
    <source>
        <dbReference type="ARBA" id="ARBA00023288"/>
    </source>
</evidence>
<evidence type="ECO:0000256" key="2">
    <source>
        <dbReference type="ARBA" id="ARBA00004193"/>
    </source>
</evidence>
<keyword evidence="6 10" id="KW-0592">Phosphate transport</keyword>
<comment type="function">
    <text evidence="10">Involved in the system for phosphate transport across the cytoplasmic membrane.</text>
</comment>
<dbReference type="Pfam" id="PF12849">
    <property type="entry name" value="PBP_like_2"/>
    <property type="match status" value="1"/>
</dbReference>
<dbReference type="AlphaFoldDB" id="A0A1G9EWZ9"/>
<dbReference type="PANTHER" id="PTHR30570">
    <property type="entry name" value="PERIPLASMIC PHOSPHATE BINDING COMPONENT OF PHOSPHATE ABC TRANSPORTER"/>
    <property type="match status" value="1"/>
</dbReference>
<dbReference type="Gene3D" id="3.40.190.10">
    <property type="entry name" value="Periplasmic binding protein-like II"/>
    <property type="match status" value="2"/>
</dbReference>
<evidence type="ECO:0000256" key="7">
    <source>
        <dbReference type="ARBA" id="ARBA00022729"/>
    </source>
</evidence>
<dbReference type="PROSITE" id="PS51257">
    <property type="entry name" value="PROKAR_LIPOPROTEIN"/>
    <property type="match status" value="1"/>
</dbReference>
<evidence type="ECO:0000256" key="4">
    <source>
        <dbReference type="ARBA" id="ARBA00011529"/>
    </source>
</evidence>
<comment type="function">
    <text evidence="1">Part of the ABC transporter complex PstSACB involved in phosphate import.</text>
</comment>
<feature type="chain" id="PRO_5039744208" description="Phosphate-binding protein" evidence="10">
    <location>
        <begin position="20"/>
        <end position="354"/>
    </location>
</feature>
<feature type="signal peptide" evidence="10">
    <location>
        <begin position="1"/>
        <end position="19"/>
    </location>
</feature>
<proteinExistence type="inferred from homology"/>
<dbReference type="STRING" id="576118.SAMN05216216_11037"/>
<keyword evidence="10" id="KW-0472">Membrane</keyword>
<evidence type="ECO:0000256" key="5">
    <source>
        <dbReference type="ARBA" id="ARBA00022448"/>
    </source>
</evidence>
<evidence type="ECO:0000256" key="11">
    <source>
        <dbReference type="SAM" id="MobiDB-lite"/>
    </source>
</evidence>
<evidence type="ECO:0000256" key="10">
    <source>
        <dbReference type="RuleBase" id="RU367119"/>
    </source>
</evidence>
<dbReference type="EMBL" id="FNFY01000010">
    <property type="protein sequence ID" value="SDK80676.1"/>
    <property type="molecule type" value="Genomic_DNA"/>
</dbReference>
<gene>
    <name evidence="13" type="ORF">SAMN05216216_11037</name>
</gene>
<keyword evidence="7 10" id="KW-0732">Signal</keyword>
<evidence type="ECO:0000256" key="8">
    <source>
        <dbReference type="ARBA" id="ARBA00023139"/>
    </source>
</evidence>
<name>A0A1G9EWZ9_9BACL</name>
<dbReference type="InterPro" id="IPR024370">
    <property type="entry name" value="PBP_domain"/>
</dbReference>
<dbReference type="RefSeq" id="WP_092986040.1">
    <property type="nucleotide sequence ID" value="NZ_FNFY01000010.1"/>
</dbReference>
<evidence type="ECO:0000313" key="14">
    <source>
        <dbReference type="Proteomes" id="UP000199008"/>
    </source>
</evidence>
<dbReference type="GO" id="GO:0006817">
    <property type="term" value="P:phosphate ion transport"/>
    <property type="evidence" value="ECO:0007669"/>
    <property type="project" value="UniProtKB-UniRule"/>
</dbReference>
<evidence type="ECO:0000256" key="6">
    <source>
        <dbReference type="ARBA" id="ARBA00022592"/>
    </source>
</evidence>
<feature type="domain" description="PBP" evidence="12">
    <location>
        <begin position="80"/>
        <end position="323"/>
    </location>
</feature>
<organism evidence="13 14">
    <name type="scientific">Lacicoccus qingdaonensis</name>
    <dbReference type="NCBI Taxonomy" id="576118"/>
    <lineage>
        <taxon>Bacteria</taxon>
        <taxon>Bacillati</taxon>
        <taxon>Bacillota</taxon>
        <taxon>Bacilli</taxon>
        <taxon>Bacillales</taxon>
        <taxon>Salinicoccaceae</taxon>
        <taxon>Lacicoccus</taxon>
    </lineage>
</organism>
<comment type="similarity">
    <text evidence="3 10">Belongs to the PstS family.</text>
</comment>
<feature type="compositionally biased region" description="Acidic residues" evidence="11">
    <location>
        <begin position="28"/>
        <end position="62"/>
    </location>
</feature>
<dbReference type="SUPFAM" id="SSF53850">
    <property type="entry name" value="Periplasmic binding protein-like II"/>
    <property type="match status" value="1"/>
</dbReference>
<comment type="subcellular location">
    <subcellularLocation>
        <location evidence="2 10">Cell membrane</location>
        <topology evidence="2 10">Lipid-anchor</topology>
    </subcellularLocation>
</comment>
<accession>A0A1G9EWZ9</accession>
<feature type="region of interest" description="Disordered" evidence="11">
    <location>
        <begin position="22"/>
        <end position="88"/>
    </location>
</feature>
<keyword evidence="14" id="KW-1185">Reference proteome</keyword>
<dbReference type="Proteomes" id="UP000199008">
    <property type="component" value="Unassembled WGS sequence"/>
</dbReference>
<keyword evidence="10" id="KW-1003">Cell membrane</keyword>
<sequence>MKKSLFLSALLMSLMFILAACGGGGSEESTEESGDDAATEESTEEGSTEEDASSEEGSEDESASNGGGEVAVTGDVNEDDPQIAGEGSSTVFPIMNVLVEDFNSEYGIPIELGGNGTGSGFSALIDGSAQFANASRPIAEDEEEQLADGGVEWTEIQLATDGLTVAVNQENDFVDSLTFDELNTIYSGEASSWSDVREDFPDEPITAYGPDQSHGTHDFFNEEVMDEEGVEGQLIQDTNQVVSSVVGDPNSVGFFGYAFYLENQDQLKAVPIQGPDSDEAVEPTEDNVMSFEYPLARPLFSYVNNESLNENETLHTFFEFALANSAEAAESVGYVPLQDDVLQEQYDKLPNSDN</sequence>
<reference evidence="14" key="1">
    <citation type="submission" date="2016-10" db="EMBL/GenBank/DDBJ databases">
        <authorList>
            <person name="Varghese N."/>
            <person name="Submissions S."/>
        </authorList>
    </citation>
    <scope>NUCLEOTIDE SEQUENCE [LARGE SCALE GENOMIC DNA]</scope>
    <source>
        <strain evidence="14">CGMCC 1.8895</strain>
    </source>
</reference>
<dbReference type="GO" id="GO:0005886">
    <property type="term" value="C:plasma membrane"/>
    <property type="evidence" value="ECO:0007669"/>
    <property type="project" value="UniProtKB-SubCell"/>
</dbReference>
<evidence type="ECO:0000313" key="13">
    <source>
        <dbReference type="EMBL" id="SDK80676.1"/>
    </source>
</evidence>
<keyword evidence="9 10" id="KW-0449">Lipoprotein</keyword>
<evidence type="ECO:0000259" key="12">
    <source>
        <dbReference type="Pfam" id="PF12849"/>
    </source>
</evidence>
<dbReference type="InterPro" id="IPR050811">
    <property type="entry name" value="Phosphate_ABC_transporter"/>
</dbReference>
<dbReference type="InterPro" id="IPR011862">
    <property type="entry name" value="Phos-bd"/>
</dbReference>
<protein>
    <recommendedName>
        <fullName evidence="10">Phosphate-binding protein</fullName>
    </recommendedName>
</protein>
<dbReference type="OrthoDB" id="9790048at2"/>
<evidence type="ECO:0000256" key="1">
    <source>
        <dbReference type="ARBA" id="ARBA00002841"/>
    </source>
</evidence>
<dbReference type="NCBIfam" id="TIGR02136">
    <property type="entry name" value="ptsS_2"/>
    <property type="match status" value="1"/>
</dbReference>
<dbReference type="GO" id="GO:0042301">
    <property type="term" value="F:phosphate ion binding"/>
    <property type="evidence" value="ECO:0007669"/>
    <property type="project" value="UniProtKB-UniRule"/>
</dbReference>
<keyword evidence="8 10" id="KW-0564">Palmitate</keyword>
<keyword evidence="5 10" id="KW-0813">Transport</keyword>